<dbReference type="Proteomes" id="UP001155241">
    <property type="component" value="Unassembled WGS sequence"/>
</dbReference>
<dbReference type="Gene3D" id="3.40.1190.20">
    <property type="match status" value="1"/>
</dbReference>
<keyword evidence="2 4" id="KW-0418">Kinase</keyword>
<gene>
    <name evidence="4" type="ORF">NG895_04225</name>
</gene>
<comment type="caution">
    <text evidence="4">The sequence shown here is derived from an EMBL/GenBank/DDBJ whole genome shotgun (WGS) entry which is preliminary data.</text>
</comment>
<sequence>MDRELDVTICGTAVLDVVVQPIDLDRPIGGDRLFHTEPLAVHPGGIVSNTGAAMSRYGMRVAAMTLVGKDAFGDLLVERLDDLGINTAAVERREEATSTSAVLVDSCGQRSFGHHVGALAKLDADFLLQHETLLSQSRMLLIGYLSLIPELEPRLPEVLQLARRLGCQTVLEAAGSGGDPEVVKACLPLVDCYFPSHQEAIQETGESDPVRILSAYRDFGCQGVVGVKLGADGAVVSDSPGETARIEPVVPPGKVVDTTGAGDCFLGAFLTGMLRGMDCQDAGRLAAAAGAGCVTRYGAQDGLFDLDETCRMAGVEPPVARL</sequence>
<protein>
    <submittedName>
        <fullName evidence="4">Carbohydrate kinase family protein</fullName>
    </submittedName>
</protein>
<name>A0A9X2F7J9_9BACT</name>
<dbReference type="InterPro" id="IPR011611">
    <property type="entry name" value="PfkB_dom"/>
</dbReference>
<dbReference type="SUPFAM" id="SSF53613">
    <property type="entry name" value="Ribokinase-like"/>
    <property type="match status" value="1"/>
</dbReference>
<dbReference type="InterPro" id="IPR029056">
    <property type="entry name" value="Ribokinase-like"/>
</dbReference>
<dbReference type="PANTHER" id="PTHR10584:SF167">
    <property type="entry name" value="PFKB DOMAIN PROTEIN"/>
    <property type="match status" value="1"/>
</dbReference>
<proteinExistence type="predicted"/>
<reference evidence="4" key="1">
    <citation type="submission" date="2022-06" db="EMBL/GenBank/DDBJ databases">
        <title>Aeoliella straminimaris, a novel planctomycete from sediments.</title>
        <authorList>
            <person name="Vitorino I.R."/>
            <person name="Lage O.M."/>
        </authorList>
    </citation>
    <scope>NUCLEOTIDE SEQUENCE</scope>
    <source>
        <strain evidence="4">ICT_H6.2</strain>
    </source>
</reference>
<evidence type="ECO:0000256" key="2">
    <source>
        <dbReference type="ARBA" id="ARBA00022777"/>
    </source>
</evidence>
<dbReference type="InterPro" id="IPR002173">
    <property type="entry name" value="Carboh/pur_kinase_PfkB_CS"/>
</dbReference>
<evidence type="ECO:0000259" key="3">
    <source>
        <dbReference type="Pfam" id="PF00294"/>
    </source>
</evidence>
<dbReference type="GO" id="GO:0016301">
    <property type="term" value="F:kinase activity"/>
    <property type="evidence" value="ECO:0007669"/>
    <property type="project" value="UniProtKB-KW"/>
</dbReference>
<evidence type="ECO:0000313" key="5">
    <source>
        <dbReference type="Proteomes" id="UP001155241"/>
    </source>
</evidence>
<feature type="domain" description="Carbohydrate kinase PfkB" evidence="3">
    <location>
        <begin position="37"/>
        <end position="302"/>
    </location>
</feature>
<dbReference type="RefSeq" id="WP_252851203.1">
    <property type="nucleotide sequence ID" value="NZ_JAMXLR010000017.1"/>
</dbReference>
<dbReference type="Pfam" id="PF00294">
    <property type="entry name" value="PfkB"/>
    <property type="match status" value="1"/>
</dbReference>
<dbReference type="PROSITE" id="PS00584">
    <property type="entry name" value="PFKB_KINASES_2"/>
    <property type="match status" value="1"/>
</dbReference>
<organism evidence="4 5">
    <name type="scientific">Aeoliella straminimaris</name>
    <dbReference type="NCBI Taxonomy" id="2954799"/>
    <lineage>
        <taxon>Bacteria</taxon>
        <taxon>Pseudomonadati</taxon>
        <taxon>Planctomycetota</taxon>
        <taxon>Planctomycetia</taxon>
        <taxon>Pirellulales</taxon>
        <taxon>Lacipirellulaceae</taxon>
        <taxon>Aeoliella</taxon>
    </lineage>
</organism>
<evidence type="ECO:0000313" key="4">
    <source>
        <dbReference type="EMBL" id="MCO6043103.1"/>
    </source>
</evidence>
<keyword evidence="1" id="KW-0808">Transferase</keyword>
<dbReference type="EMBL" id="JAMXLR010000017">
    <property type="protein sequence ID" value="MCO6043103.1"/>
    <property type="molecule type" value="Genomic_DNA"/>
</dbReference>
<evidence type="ECO:0000256" key="1">
    <source>
        <dbReference type="ARBA" id="ARBA00022679"/>
    </source>
</evidence>
<accession>A0A9X2F7J9</accession>
<dbReference type="AlphaFoldDB" id="A0A9X2F7J9"/>
<keyword evidence="5" id="KW-1185">Reference proteome</keyword>
<dbReference type="PANTHER" id="PTHR10584">
    <property type="entry name" value="SUGAR KINASE"/>
    <property type="match status" value="1"/>
</dbReference>